<sequence length="463" mass="52955">MDSEFFEPQNFDGYPAVVGLTDFIKCLQNFNDGTGISYLVRYAKNLNGKNIAPTLLRYSVSIQQNLFGNYPTESDVVPSSIFGAIFGLLGFIHLGIFIVNYSRGHYFWISFVWFVNCVMRMIGFALRARWGHDISQVSTGLASEVFLVIPSVILVSFDLILAQRLFTWRHPVGGSRKLFWGFMFGMYGIVSLLIALTIVASFVPYIYYLSEKSYKAWKNVVKATSIFVILYSLTSMILIGLSYLFPPTAKDENLYTYQPWWIESFSPFYFVRPGAAQEAEETFMKRNHNHRHAIRVIAATHHHYNMVEGLTNQRGALTHNVSMALIFTTTILIFIGSLFRCIVVFQDRIARHSSSLCKPVVMYICWGGFEALINFLYIIGRVDLRFYRPDILPAKVRAIITAEQSYYPSDNDEEFEDAYSAGTHSATPEKDRQSLPYPHDDLGEKHLGEHDDDDDDNISDFHF</sequence>
<feature type="transmembrane region" description="Helical" evidence="2">
    <location>
        <begin position="106"/>
        <end position="126"/>
    </location>
</feature>
<evidence type="ECO:0000313" key="4">
    <source>
        <dbReference type="Proteomes" id="UP000195602"/>
    </source>
</evidence>
<keyword evidence="2" id="KW-0812">Transmembrane</keyword>
<comment type="caution">
    <text evidence="3">The sequence shown here is derived from an EMBL/GenBank/DDBJ whole genome shotgun (WGS) entry which is preliminary data.</text>
</comment>
<dbReference type="Pfam" id="PF11309">
    <property type="entry name" value="DUF3112"/>
    <property type="match status" value="1"/>
</dbReference>
<keyword evidence="2" id="KW-0472">Membrane</keyword>
<dbReference type="PANTHER" id="PTHR35184:SF1">
    <property type="entry name" value="INTEGRAL MEMBRANE PROTEIN"/>
    <property type="match status" value="1"/>
</dbReference>
<organism evidence="3 4">
    <name type="scientific">Clavispora lusitaniae</name>
    <name type="common">Candida lusitaniae</name>
    <dbReference type="NCBI Taxonomy" id="36911"/>
    <lineage>
        <taxon>Eukaryota</taxon>
        <taxon>Fungi</taxon>
        <taxon>Dikarya</taxon>
        <taxon>Ascomycota</taxon>
        <taxon>Saccharomycotina</taxon>
        <taxon>Pichiomycetes</taxon>
        <taxon>Metschnikowiaceae</taxon>
        <taxon>Clavispora</taxon>
    </lineage>
</organism>
<protein>
    <submittedName>
        <fullName evidence="3">Uncharacterized protein</fullName>
    </submittedName>
</protein>
<dbReference type="EMBL" id="LYUB02000004">
    <property type="protein sequence ID" value="OVF09764.1"/>
    <property type="molecule type" value="Genomic_DNA"/>
</dbReference>
<evidence type="ECO:0000313" key="3">
    <source>
        <dbReference type="EMBL" id="OVF09764.1"/>
    </source>
</evidence>
<feature type="transmembrane region" description="Helical" evidence="2">
    <location>
        <begin position="324"/>
        <end position="345"/>
    </location>
</feature>
<feature type="compositionally biased region" description="Acidic residues" evidence="1">
    <location>
        <begin position="450"/>
        <end position="463"/>
    </location>
</feature>
<feature type="region of interest" description="Disordered" evidence="1">
    <location>
        <begin position="417"/>
        <end position="463"/>
    </location>
</feature>
<feature type="transmembrane region" description="Helical" evidence="2">
    <location>
        <begin position="146"/>
        <end position="166"/>
    </location>
</feature>
<dbReference type="InterPro" id="IPR021460">
    <property type="entry name" value="DUF3112"/>
</dbReference>
<feature type="transmembrane region" description="Helical" evidence="2">
    <location>
        <begin position="226"/>
        <end position="245"/>
    </location>
</feature>
<feature type="transmembrane region" description="Helical" evidence="2">
    <location>
        <begin position="76"/>
        <end position="99"/>
    </location>
</feature>
<evidence type="ECO:0000256" key="1">
    <source>
        <dbReference type="SAM" id="MobiDB-lite"/>
    </source>
</evidence>
<reference evidence="3 4" key="1">
    <citation type="submission" date="2017-04" db="EMBL/GenBank/DDBJ databases">
        <title>Draft genome of the yeast Clavispora lusitaniae type strain CBS 6936.</title>
        <authorList>
            <person name="Durrens P."/>
            <person name="Klopp C."/>
            <person name="Biteau N."/>
            <person name="Fitton-Ouhabi V."/>
            <person name="Dementhon K."/>
            <person name="Accoceberry I."/>
            <person name="Sherman D.J."/>
            <person name="Noel T."/>
        </authorList>
    </citation>
    <scope>NUCLEOTIDE SEQUENCE [LARGE SCALE GENOMIC DNA]</scope>
    <source>
        <strain evidence="3 4">CBS 6936</strain>
    </source>
</reference>
<feature type="compositionally biased region" description="Basic and acidic residues" evidence="1">
    <location>
        <begin position="427"/>
        <end position="449"/>
    </location>
</feature>
<feature type="transmembrane region" description="Helical" evidence="2">
    <location>
        <begin position="178"/>
        <end position="206"/>
    </location>
</feature>
<gene>
    <name evidence="3" type="ORF">A9F13_04g02651</name>
</gene>
<proteinExistence type="predicted"/>
<name>A0AA91Q2D5_CLALS</name>
<keyword evidence="2" id="KW-1133">Transmembrane helix</keyword>
<dbReference type="AlphaFoldDB" id="A0AA91Q2D5"/>
<feature type="transmembrane region" description="Helical" evidence="2">
    <location>
        <begin position="360"/>
        <end position="379"/>
    </location>
</feature>
<dbReference type="KEGG" id="clus:A9F13_04g02651"/>
<dbReference type="PANTHER" id="PTHR35184">
    <property type="entry name" value="YALI0C10208P"/>
    <property type="match status" value="1"/>
</dbReference>
<accession>A0AA91Q2D5</accession>
<evidence type="ECO:0000256" key="2">
    <source>
        <dbReference type="SAM" id="Phobius"/>
    </source>
</evidence>
<dbReference type="Proteomes" id="UP000195602">
    <property type="component" value="Unassembled WGS sequence"/>
</dbReference>